<sequence length="77" mass="9103">MVRVQCSMEDQWMPKLAPDLELVLVNITTRIEAARSREVLKQKPTITKEEVLHAKYLDPMHQKEVYQETMEVIHNLQ</sequence>
<organism evidence="1 2">
    <name type="scientific">Taxus chinensis</name>
    <name type="common">Chinese yew</name>
    <name type="synonym">Taxus wallichiana var. chinensis</name>
    <dbReference type="NCBI Taxonomy" id="29808"/>
    <lineage>
        <taxon>Eukaryota</taxon>
        <taxon>Viridiplantae</taxon>
        <taxon>Streptophyta</taxon>
        <taxon>Embryophyta</taxon>
        <taxon>Tracheophyta</taxon>
        <taxon>Spermatophyta</taxon>
        <taxon>Pinopsida</taxon>
        <taxon>Pinidae</taxon>
        <taxon>Conifers II</taxon>
        <taxon>Cupressales</taxon>
        <taxon>Taxaceae</taxon>
        <taxon>Taxus</taxon>
    </lineage>
</organism>
<comment type="caution">
    <text evidence="1">The sequence shown here is derived from an EMBL/GenBank/DDBJ whole genome shotgun (WGS) entry which is preliminary data.</text>
</comment>
<gene>
    <name evidence="1" type="ORF">KI387_025167</name>
</gene>
<evidence type="ECO:0000313" key="1">
    <source>
        <dbReference type="EMBL" id="KAH9316540.1"/>
    </source>
</evidence>
<proteinExistence type="predicted"/>
<keyword evidence="2" id="KW-1185">Reference proteome</keyword>
<dbReference type="AlphaFoldDB" id="A0AA38G7E0"/>
<feature type="non-terminal residue" evidence="1">
    <location>
        <position position="77"/>
    </location>
</feature>
<protein>
    <submittedName>
        <fullName evidence="1">Uncharacterized protein</fullName>
    </submittedName>
</protein>
<evidence type="ECO:0000313" key="2">
    <source>
        <dbReference type="Proteomes" id="UP000824469"/>
    </source>
</evidence>
<name>A0AA38G7E0_TAXCH</name>
<dbReference type="Proteomes" id="UP000824469">
    <property type="component" value="Unassembled WGS sequence"/>
</dbReference>
<reference evidence="1 2" key="1">
    <citation type="journal article" date="2021" name="Nat. Plants">
        <title>The Taxus genome provides insights into paclitaxel biosynthesis.</title>
        <authorList>
            <person name="Xiong X."/>
            <person name="Gou J."/>
            <person name="Liao Q."/>
            <person name="Li Y."/>
            <person name="Zhou Q."/>
            <person name="Bi G."/>
            <person name="Li C."/>
            <person name="Du R."/>
            <person name="Wang X."/>
            <person name="Sun T."/>
            <person name="Guo L."/>
            <person name="Liang H."/>
            <person name="Lu P."/>
            <person name="Wu Y."/>
            <person name="Zhang Z."/>
            <person name="Ro D.K."/>
            <person name="Shang Y."/>
            <person name="Huang S."/>
            <person name="Yan J."/>
        </authorList>
    </citation>
    <scope>NUCLEOTIDE SEQUENCE [LARGE SCALE GENOMIC DNA]</scope>
    <source>
        <strain evidence="1">Ta-2019</strain>
    </source>
</reference>
<dbReference type="EMBL" id="JAHRHJ020000005">
    <property type="protein sequence ID" value="KAH9316540.1"/>
    <property type="molecule type" value="Genomic_DNA"/>
</dbReference>
<accession>A0AA38G7E0</accession>